<organism evidence="2 3">
    <name type="scientific">Streptomyces beihaiensis</name>
    <dbReference type="NCBI Taxonomy" id="2984495"/>
    <lineage>
        <taxon>Bacteria</taxon>
        <taxon>Bacillati</taxon>
        <taxon>Actinomycetota</taxon>
        <taxon>Actinomycetes</taxon>
        <taxon>Kitasatosporales</taxon>
        <taxon>Streptomycetaceae</taxon>
        <taxon>Streptomyces</taxon>
    </lineage>
</organism>
<evidence type="ECO:0008006" key="4">
    <source>
        <dbReference type="Google" id="ProtNLM"/>
    </source>
</evidence>
<reference evidence="2" key="1">
    <citation type="submission" date="2022-10" db="EMBL/GenBank/DDBJ databases">
        <title>Streptomyces beihaiensis sp. nov., a chitin degrading actinobacterium, isolated from shrimp pond soil.</title>
        <authorList>
            <person name="Xie J."/>
            <person name="Shen N."/>
        </authorList>
    </citation>
    <scope>NUCLEOTIDE SEQUENCE</scope>
    <source>
        <strain evidence="2">GXMU-J5</strain>
    </source>
</reference>
<feature type="transmembrane region" description="Helical" evidence="1">
    <location>
        <begin position="110"/>
        <end position="128"/>
    </location>
</feature>
<dbReference type="RefSeq" id="WP_266601583.1">
    <property type="nucleotide sequence ID" value="NZ_JAPHNL010000248.1"/>
</dbReference>
<dbReference type="EMBL" id="JAPHNL010000248">
    <property type="protein sequence ID" value="MCX3061878.1"/>
    <property type="molecule type" value="Genomic_DNA"/>
</dbReference>
<comment type="caution">
    <text evidence="2">The sequence shown here is derived from an EMBL/GenBank/DDBJ whole genome shotgun (WGS) entry which is preliminary data.</text>
</comment>
<keyword evidence="3" id="KW-1185">Reference proteome</keyword>
<dbReference type="Proteomes" id="UP001163064">
    <property type="component" value="Unassembled WGS sequence"/>
</dbReference>
<evidence type="ECO:0000313" key="3">
    <source>
        <dbReference type="Proteomes" id="UP001163064"/>
    </source>
</evidence>
<gene>
    <name evidence="2" type="ORF">OFY01_19345</name>
</gene>
<keyword evidence="1" id="KW-1133">Transmembrane helix</keyword>
<sequence>MLLVTLLVVYLLPLLFVMMGALGIAGRVRLRKRGVRVRAHEGGDSWTGGIQSMRFVYKDAEGRRHRLVVSPGDVPDIDQDSIMVVYDPRRPGRAISVYELQRSFWRTTDGVFGLVGIIAAVALTVYLIW</sequence>
<name>A0ABT3TXW0_9ACTN</name>
<protein>
    <recommendedName>
        <fullName evidence="4">DUF3592 domain-containing protein</fullName>
    </recommendedName>
</protein>
<proteinExistence type="predicted"/>
<keyword evidence="1" id="KW-0812">Transmembrane</keyword>
<accession>A0ABT3TXW0</accession>
<evidence type="ECO:0000256" key="1">
    <source>
        <dbReference type="SAM" id="Phobius"/>
    </source>
</evidence>
<evidence type="ECO:0000313" key="2">
    <source>
        <dbReference type="EMBL" id="MCX3061878.1"/>
    </source>
</evidence>
<keyword evidence="1" id="KW-0472">Membrane</keyword>
<feature type="transmembrane region" description="Helical" evidence="1">
    <location>
        <begin position="6"/>
        <end position="28"/>
    </location>
</feature>